<comment type="caution">
    <text evidence="1">The sequence shown here is derived from an EMBL/GenBank/DDBJ whole genome shotgun (WGS) entry which is preliminary data.</text>
</comment>
<accession>A0A923SS39</accession>
<protein>
    <submittedName>
        <fullName evidence="1">Uncharacterized protein</fullName>
    </submittedName>
</protein>
<dbReference type="RefSeq" id="WP_187304437.1">
    <property type="nucleotide sequence ID" value="NZ_JACRYT010000034.1"/>
</dbReference>
<name>A0A923SS39_9FIRM</name>
<evidence type="ECO:0000313" key="2">
    <source>
        <dbReference type="Proteomes" id="UP000602647"/>
    </source>
</evidence>
<evidence type="ECO:0000313" key="1">
    <source>
        <dbReference type="EMBL" id="MBC6681341.1"/>
    </source>
</evidence>
<sequence>MWISKSEWYALLEALANAETVLGAFSRMVKNKKLTVMKYDCAYGEPLRVEVLLSLSAHEWSQIENSKEWGKIVKTYLEGEHQAK</sequence>
<proteinExistence type="predicted"/>
<dbReference type="AlphaFoldDB" id="A0A923SS39"/>
<organism evidence="1 2">
    <name type="scientific">Zhenpiania hominis</name>
    <dbReference type="NCBI Taxonomy" id="2763644"/>
    <lineage>
        <taxon>Bacteria</taxon>
        <taxon>Bacillati</taxon>
        <taxon>Bacillota</taxon>
        <taxon>Clostridia</taxon>
        <taxon>Peptostreptococcales</taxon>
        <taxon>Anaerovoracaceae</taxon>
        <taxon>Zhenpiania</taxon>
    </lineage>
</organism>
<keyword evidence="2" id="KW-1185">Reference proteome</keyword>
<dbReference type="EMBL" id="JACRYT010000034">
    <property type="protein sequence ID" value="MBC6681341.1"/>
    <property type="molecule type" value="Genomic_DNA"/>
</dbReference>
<dbReference type="Proteomes" id="UP000602647">
    <property type="component" value="Unassembled WGS sequence"/>
</dbReference>
<reference evidence="1" key="1">
    <citation type="submission" date="2020-08" db="EMBL/GenBank/DDBJ databases">
        <title>Genome public.</title>
        <authorList>
            <person name="Liu C."/>
            <person name="Sun Q."/>
        </authorList>
    </citation>
    <scope>NUCLEOTIDE SEQUENCE</scope>
    <source>
        <strain evidence="1">BX12</strain>
    </source>
</reference>
<gene>
    <name evidence="1" type="ORF">H9L42_16140</name>
</gene>